<protein>
    <submittedName>
        <fullName evidence="1">Carnitine--CoA ligase</fullName>
    </submittedName>
</protein>
<gene>
    <name evidence="1" type="ORF">CR205_19790</name>
</gene>
<organism evidence="1 2">
    <name type="scientific">Alteribacter lacisalsi</name>
    <dbReference type="NCBI Taxonomy" id="2045244"/>
    <lineage>
        <taxon>Bacteria</taxon>
        <taxon>Bacillati</taxon>
        <taxon>Bacillota</taxon>
        <taxon>Bacilli</taxon>
        <taxon>Bacillales</taxon>
        <taxon>Bacillaceae</taxon>
        <taxon>Alteribacter</taxon>
    </lineage>
</organism>
<name>A0A2W0H2N3_9BACI</name>
<evidence type="ECO:0000313" key="2">
    <source>
        <dbReference type="Proteomes" id="UP000248066"/>
    </source>
</evidence>
<dbReference type="OrthoDB" id="2886653at2"/>
<proteinExistence type="predicted"/>
<dbReference type="GO" id="GO:0016874">
    <property type="term" value="F:ligase activity"/>
    <property type="evidence" value="ECO:0007669"/>
    <property type="project" value="UniProtKB-KW"/>
</dbReference>
<accession>A0A2W0H2N3</accession>
<dbReference type="AlphaFoldDB" id="A0A2W0H2N3"/>
<evidence type="ECO:0000313" key="1">
    <source>
        <dbReference type="EMBL" id="PYZ95457.1"/>
    </source>
</evidence>
<dbReference type="Proteomes" id="UP000248066">
    <property type="component" value="Unassembled WGS sequence"/>
</dbReference>
<reference evidence="1 2" key="1">
    <citation type="submission" date="2017-10" db="EMBL/GenBank/DDBJ databases">
        <title>Bacillus sp. nov., a halophilic bacterium isolated from a Yangshapao Lake.</title>
        <authorList>
            <person name="Wang H."/>
        </authorList>
    </citation>
    <scope>NUCLEOTIDE SEQUENCE [LARGE SCALE GENOMIC DNA]</scope>
    <source>
        <strain evidence="1 2">YSP-3</strain>
    </source>
</reference>
<dbReference type="EMBL" id="PDOF01000005">
    <property type="protein sequence ID" value="PYZ95457.1"/>
    <property type="molecule type" value="Genomic_DNA"/>
</dbReference>
<comment type="caution">
    <text evidence="1">The sequence shown here is derived from an EMBL/GenBank/DDBJ whole genome shotgun (WGS) entry which is preliminary data.</text>
</comment>
<keyword evidence="1" id="KW-0436">Ligase</keyword>
<dbReference type="RefSeq" id="WP_110521886.1">
    <property type="nucleotide sequence ID" value="NZ_PDOF01000005.1"/>
</dbReference>
<dbReference type="Pfam" id="PF10764">
    <property type="entry name" value="Gin"/>
    <property type="match status" value="1"/>
</dbReference>
<sequence length="74" mass="8820">MKGMLASEQKKDLQECLICKQEKGHGIHVVNYFICESCEHELVTSDTNDEAYKEYLYKLRKVRDSLFQNKRRIH</sequence>
<keyword evidence="2" id="KW-1185">Reference proteome</keyword>
<dbReference type="InterPro" id="IPR019700">
    <property type="entry name" value="Sigma-G_inhibitor_Gin"/>
</dbReference>